<dbReference type="PANTHER" id="PTHR46494">
    <property type="entry name" value="CORA FAMILY METAL ION TRANSPORTER (EUROFUNG)"/>
    <property type="match status" value="1"/>
</dbReference>
<evidence type="ECO:0000256" key="2">
    <source>
        <dbReference type="ARBA" id="ARBA00009765"/>
    </source>
</evidence>
<evidence type="ECO:0000256" key="9">
    <source>
        <dbReference type="ARBA" id="ARBA00023136"/>
    </source>
</evidence>
<evidence type="ECO:0000256" key="6">
    <source>
        <dbReference type="ARBA" id="ARBA00022842"/>
    </source>
</evidence>
<keyword evidence="6" id="KW-0460">Magnesium</keyword>
<dbReference type="GO" id="GO:0050897">
    <property type="term" value="F:cobalt ion binding"/>
    <property type="evidence" value="ECO:0007669"/>
    <property type="project" value="TreeGrafter"/>
</dbReference>
<protein>
    <submittedName>
        <fullName evidence="13">Magnesium transporter</fullName>
    </submittedName>
</protein>
<evidence type="ECO:0000256" key="12">
    <source>
        <dbReference type="SAM" id="Phobius"/>
    </source>
</evidence>
<dbReference type="InterPro" id="IPR045861">
    <property type="entry name" value="CorA_cytoplasmic_dom"/>
</dbReference>
<feature type="transmembrane region" description="Helical" evidence="12">
    <location>
        <begin position="323"/>
        <end position="342"/>
    </location>
</feature>
<evidence type="ECO:0000256" key="7">
    <source>
        <dbReference type="ARBA" id="ARBA00022989"/>
    </source>
</evidence>
<keyword evidence="3" id="KW-0813">Transport</keyword>
<evidence type="ECO:0000256" key="5">
    <source>
        <dbReference type="ARBA" id="ARBA00022692"/>
    </source>
</evidence>
<dbReference type="Pfam" id="PF01544">
    <property type="entry name" value="CorA"/>
    <property type="match status" value="1"/>
</dbReference>
<proteinExistence type="inferred from homology"/>
<keyword evidence="14" id="KW-1185">Reference proteome</keyword>
<dbReference type="FunFam" id="1.20.58.340:FF:000004">
    <property type="entry name" value="Magnesium transport protein CorA"/>
    <property type="match status" value="1"/>
</dbReference>
<comment type="caution">
    <text evidence="13">The sequence shown here is derived from an EMBL/GenBank/DDBJ whole genome shotgun (WGS) entry which is preliminary data.</text>
</comment>
<dbReference type="EMBL" id="SLWR01000008">
    <property type="protein sequence ID" value="TCO45418.1"/>
    <property type="molecule type" value="Genomic_DNA"/>
</dbReference>
<dbReference type="AlphaFoldDB" id="A0A4R2IN36"/>
<evidence type="ECO:0000313" key="14">
    <source>
        <dbReference type="Proteomes" id="UP000295573"/>
    </source>
</evidence>
<comment type="subcellular location">
    <subcellularLocation>
        <location evidence="1">Cell membrane</location>
        <topology evidence="1">Multi-pass membrane protein</topology>
    </subcellularLocation>
</comment>
<keyword evidence="8" id="KW-0406">Ion transport</keyword>
<keyword evidence="4" id="KW-1003">Cell membrane</keyword>
<dbReference type="InterPro" id="IPR002523">
    <property type="entry name" value="MgTranspt_CorA/ZnTranspt_ZntB"/>
</dbReference>
<dbReference type="GO" id="GO:0015087">
    <property type="term" value="F:cobalt ion transmembrane transporter activity"/>
    <property type="evidence" value="ECO:0007669"/>
    <property type="project" value="TreeGrafter"/>
</dbReference>
<dbReference type="GO" id="GO:0000287">
    <property type="term" value="F:magnesium ion binding"/>
    <property type="evidence" value="ECO:0007669"/>
    <property type="project" value="TreeGrafter"/>
</dbReference>
<name>A0A4R2IN36_9ACTN</name>
<evidence type="ECO:0000256" key="11">
    <source>
        <dbReference type="ARBA" id="ARBA00045497"/>
    </source>
</evidence>
<evidence type="ECO:0000256" key="10">
    <source>
        <dbReference type="ARBA" id="ARBA00034269"/>
    </source>
</evidence>
<feature type="transmembrane region" description="Helical" evidence="12">
    <location>
        <begin position="354"/>
        <end position="374"/>
    </location>
</feature>
<reference evidence="13 14" key="1">
    <citation type="journal article" date="2015" name="Stand. Genomic Sci.">
        <title>Genomic Encyclopedia of Bacterial and Archaeal Type Strains, Phase III: the genomes of soil and plant-associated and newly described type strains.</title>
        <authorList>
            <person name="Whitman W.B."/>
            <person name="Woyke T."/>
            <person name="Klenk H.P."/>
            <person name="Zhou Y."/>
            <person name="Lilburn T.G."/>
            <person name="Beck B.J."/>
            <person name="De Vos P."/>
            <person name="Vandamme P."/>
            <person name="Eisen J.A."/>
            <person name="Garrity G."/>
            <person name="Hugenholtz P."/>
            <person name="Kyrpides N.C."/>
        </authorList>
    </citation>
    <scope>NUCLEOTIDE SEQUENCE [LARGE SCALE GENOMIC DNA]</scope>
    <source>
        <strain evidence="13 14">VKM Ac-2541</strain>
    </source>
</reference>
<sequence>MPGYHALIASPVMTGRRWDLGASRAVGRVFARRAPGDPPPIDLVASGTLDGALVDWAFYREGRRDTKISSYVEALTRARKGQGFVWIGLFQPNERQLAIIGQEFGLHALAVEDATEAHQRPKLERYDDTLFAVLKTVRYVPHGDLTATSEVVESGEVMVFCGPGFVVTVRHGEHSELTGLRQALEQEPARLATGPGAVLHAIADHVVDRYLEVADAVQADIDVIESEMFTPRGWRSIDRVYQLKREVLELKRAVAPLTGPMRALSTLRHPLIADETRNYFRDVDDHLLRVKEQVISFDELLSSILQAGLAQVQVAENEDMRRIAAYVAILAVPTMIAGIYGMNFDDMPELRLKYAYFVVLGVMAAACTVLYRLFKRNHWL</sequence>
<comment type="similarity">
    <text evidence="2">Belongs to the CorA metal ion transporter (MIT) (TC 1.A.35) family.</text>
</comment>
<evidence type="ECO:0000256" key="3">
    <source>
        <dbReference type="ARBA" id="ARBA00022448"/>
    </source>
</evidence>
<gene>
    <name evidence="13" type="ORF">EV646_10840</name>
</gene>
<dbReference type="Gene3D" id="1.20.58.340">
    <property type="entry name" value="Magnesium transport protein CorA, transmembrane region"/>
    <property type="match status" value="2"/>
</dbReference>
<dbReference type="GO" id="GO:0005886">
    <property type="term" value="C:plasma membrane"/>
    <property type="evidence" value="ECO:0007669"/>
    <property type="project" value="UniProtKB-SubCell"/>
</dbReference>
<dbReference type="Gene3D" id="3.30.460.20">
    <property type="entry name" value="CorA soluble domain-like"/>
    <property type="match status" value="1"/>
</dbReference>
<evidence type="ECO:0000313" key="13">
    <source>
        <dbReference type="EMBL" id="TCO45418.1"/>
    </source>
</evidence>
<dbReference type="CDD" id="cd12830">
    <property type="entry name" value="MtCorA-like"/>
    <property type="match status" value="1"/>
</dbReference>
<dbReference type="SUPFAM" id="SSF144083">
    <property type="entry name" value="Magnesium transport protein CorA, transmembrane region"/>
    <property type="match status" value="1"/>
</dbReference>
<accession>A0A4R2IN36</accession>
<comment type="function">
    <text evidence="11">Mediates influx of magnesium ions. Alternates between open and closed states. Activated by low cytoplasmic Mg(2+) levels. Inactive when cytoplasmic Mg(2+) levels are high.</text>
</comment>
<organism evidence="13 14">
    <name type="scientific">Kribbella antiqua</name>
    <dbReference type="NCBI Taxonomy" id="2512217"/>
    <lineage>
        <taxon>Bacteria</taxon>
        <taxon>Bacillati</taxon>
        <taxon>Actinomycetota</taxon>
        <taxon>Actinomycetes</taxon>
        <taxon>Propionibacteriales</taxon>
        <taxon>Kribbellaceae</taxon>
        <taxon>Kribbella</taxon>
    </lineage>
</organism>
<dbReference type="PANTHER" id="PTHR46494:SF1">
    <property type="entry name" value="CORA FAMILY METAL ION TRANSPORTER (EUROFUNG)"/>
    <property type="match status" value="1"/>
</dbReference>
<dbReference type="InterPro" id="IPR045863">
    <property type="entry name" value="CorA_TM1_TM2"/>
</dbReference>
<evidence type="ECO:0000256" key="1">
    <source>
        <dbReference type="ARBA" id="ARBA00004651"/>
    </source>
</evidence>
<dbReference type="GO" id="GO:0015095">
    <property type="term" value="F:magnesium ion transmembrane transporter activity"/>
    <property type="evidence" value="ECO:0007669"/>
    <property type="project" value="TreeGrafter"/>
</dbReference>
<evidence type="ECO:0000256" key="8">
    <source>
        <dbReference type="ARBA" id="ARBA00023065"/>
    </source>
</evidence>
<dbReference type="Proteomes" id="UP000295573">
    <property type="component" value="Unassembled WGS sequence"/>
</dbReference>
<keyword evidence="7 12" id="KW-1133">Transmembrane helix</keyword>
<keyword evidence="9 12" id="KW-0472">Membrane</keyword>
<evidence type="ECO:0000256" key="4">
    <source>
        <dbReference type="ARBA" id="ARBA00022475"/>
    </source>
</evidence>
<keyword evidence="5 12" id="KW-0812">Transmembrane</keyword>
<dbReference type="SUPFAM" id="SSF143865">
    <property type="entry name" value="CorA soluble domain-like"/>
    <property type="match status" value="1"/>
</dbReference>
<comment type="catalytic activity">
    <reaction evidence="10">
        <text>Mg(2+)(in) = Mg(2+)(out)</text>
        <dbReference type="Rhea" id="RHEA:29827"/>
        <dbReference type="ChEBI" id="CHEBI:18420"/>
    </reaction>
</comment>